<gene>
    <name evidence="1" type="ORF">LCGC14_2226300</name>
</gene>
<organism evidence="1">
    <name type="scientific">marine sediment metagenome</name>
    <dbReference type="NCBI Taxonomy" id="412755"/>
    <lineage>
        <taxon>unclassified sequences</taxon>
        <taxon>metagenomes</taxon>
        <taxon>ecological metagenomes</taxon>
    </lineage>
</organism>
<dbReference type="EMBL" id="LAZR01029858">
    <property type="protein sequence ID" value="KKL58344.1"/>
    <property type="molecule type" value="Genomic_DNA"/>
</dbReference>
<reference evidence="1" key="1">
    <citation type="journal article" date="2015" name="Nature">
        <title>Complex archaea that bridge the gap between prokaryotes and eukaryotes.</title>
        <authorList>
            <person name="Spang A."/>
            <person name="Saw J.H."/>
            <person name="Jorgensen S.L."/>
            <person name="Zaremba-Niedzwiedzka K."/>
            <person name="Martijn J."/>
            <person name="Lind A.E."/>
            <person name="van Eijk R."/>
            <person name="Schleper C."/>
            <person name="Guy L."/>
            <person name="Ettema T.J."/>
        </authorList>
    </citation>
    <scope>NUCLEOTIDE SEQUENCE</scope>
</reference>
<comment type="caution">
    <text evidence="1">The sequence shown here is derived from an EMBL/GenBank/DDBJ whole genome shotgun (WGS) entry which is preliminary data.</text>
</comment>
<dbReference type="AlphaFoldDB" id="A0A0F9D9N3"/>
<name>A0A0F9D9N3_9ZZZZ</name>
<accession>A0A0F9D9N3</accession>
<evidence type="ECO:0000313" key="1">
    <source>
        <dbReference type="EMBL" id="KKL58344.1"/>
    </source>
</evidence>
<sequence length="193" mass="22267">MPFISKAEDRIAEAVRTVEHQRVNPRSRRRRSHSRDSGLRRFELTENLAFGSNATAYLLQWTGAAYVAQSDVSFEVYDVFSKFNQKDKPTGQDGARGYAQWYWDRRIWEIVQLEHQARWIEFYLTAALATTDASKGCDNVTYHDGYQPNTAVTTIYNKSASSDYIFEGDDNDRGMAKYDPADDKYTIVQFECP</sequence>
<protein>
    <submittedName>
        <fullName evidence="1">Uncharacterized protein</fullName>
    </submittedName>
</protein>
<proteinExistence type="predicted"/>